<evidence type="ECO:0000313" key="2">
    <source>
        <dbReference type="EMBL" id="VEU74940.1"/>
    </source>
</evidence>
<accession>A0A449B2X7</accession>
<keyword evidence="1" id="KW-0472">Membrane</keyword>
<name>A0A449B2X7_9BACT</name>
<sequence length="219" mass="26313">MTKTQIGLFISMGVVALIALILVLFLRWKIKKIKQQYLNQDREQTYLMLQRLRNDLGELPFNLKDHLKNDYKPYDIEAVINTIFTNDFNSILIIDNKDVFLQAVVSAKTKRKMYFLKEYNFYPQYLELLEKYPDELQESNLFEYNGQSLNFVAVFNNNYSLEEVFEKYFKVLENQSMMMILTTNYRKKELVNFVKLIKKTNLLYEISYVESKFLYIVKQ</sequence>
<protein>
    <submittedName>
        <fullName evidence="2">Uncharacterized protein</fullName>
    </submittedName>
</protein>
<dbReference type="EMBL" id="LR215036">
    <property type="protein sequence ID" value="VEU74940.1"/>
    <property type="molecule type" value="Genomic_DNA"/>
</dbReference>
<evidence type="ECO:0000313" key="3">
    <source>
        <dbReference type="Proteomes" id="UP000290985"/>
    </source>
</evidence>
<dbReference type="NCBIfam" id="NF045844">
    <property type="entry name" value="BC85_0335_fam"/>
    <property type="match status" value="1"/>
</dbReference>
<dbReference type="OrthoDB" id="398649at2"/>
<keyword evidence="1" id="KW-0812">Transmembrane</keyword>
<proteinExistence type="predicted"/>
<evidence type="ECO:0000256" key="1">
    <source>
        <dbReference type="SAM" id="Phobius"/>
    </source>
</evidence>
<dbReference type="KEGG" id="mcit:NCTC10181_00810"/>
<feature type="transmembrane region" description="Helical" evidence="1">
    <location>
        <begin position="6"/>
        <end position="26"/>
    </location>
</feature>
<keyword evidence="3" id="KW-1185">Reference proteome</keyword>
<dbReference type="AlphaFoldDB" id="A0A449B2X7"/>
<reference evidence="2 3" key="1">
    <citation type="submission" date="2019-01" db="EMBL/GenBank/DDBJ databases">
        <authorList>
            <consortium name="Pathogen Informatics"/>
        </authorList>
    </citation>
    <scope>NUCLEOTIDE SEQUENCE [LARGE SCALE GENOMIC DNA]</scope>
    <source>
        <strain evidence="2 3">NCTC10181</strain>
    </source>
</reference>
<organism evidence="2 3">
    <name type="scientific">Mycoplasmopsis citelli</name>
    <dbReference type="NCBI Taxonomy" id="171281"/>
    <lineage>
        <taxon>Bacteria</taxon>
        <taxon>Bacillati</taxon>
        <taxon>Mycoplasmatota</taxon>
        <taxon>Mycoplasmoidales</taxon>
        <taxon>Metamycoplasmataceae</taxon>
        <taxon>Mycoplasmopsis</taxon>
    </lineage>
</organism>
<keyword evidence="1" id="KW-1133">Transmembrane helix</keyword>
<dbReference type="Proteomes" id="UP000290985">
    <property type="component" value="Chromosome"/>
</dbReference>
<dbReference type="RefSeq" id="WP_129725718.1">
    <property type="nucleotide sequence ID" value="NZ_LR215036.1"/>
</dbReference>
<gene>
    <name evidence="2" type="ORF">NCTC10181_00810</name>
</gene>